<dbReference type="SUPFAM" id="SSF56112">
    <property type="entry name" value="Protein kinase-like (PK-like)"/>
    <property type="match status" value="1"/>
</dbReference>
<feature type="non-terminal residue" evidence="2">
    <location>
        <position position="372"/>
    </location>
</feature>
<dbReference type="Proteomes" id="UP000315522">
    <property type="component" value="Unassembled WGS sequence"/>
</dbReference>
<feature type="non-terminal residue" evidence="2">
    <location>
        <position position="1"/>
    </location>
</feature>
<dbReference type="PANTHER" id="PTHR21310:SF15">
    <property type="entry name" value="AMINOGLYCOSIDE PHOSPHOTRANSFERASE DOMAIN-CONTAINING PROTEIN"/>
    <property type="match status" value="1"/>
</dbReference>
<dbReference type="InterPro" id="IPR035896">
    <property type="entry name" value="AN1-like_Znf"/>
</dbReference>
<dbReference type="SUPFAM" id="SSF118310">
    <property type="entry name" value="AN1-like Zinc finger"/>
    <property type="match status" value="1"/>
</dbReference>
<dbReference type="PANTHER" id="PTHR21310">
    <property type="entry name" value="AMINOGLYCOSIDE PHOSPHOTRANSFERASE-RELATED-RELATED"/>
    <property type="match status" value="1"/>
</dbReference>
<dbReference type="Gene3D" id="4.10.1110.10">
    <property type="entry name" value="AN1-like Zinc finger"/>
    <property type="match status" value="1"/>
</dbReference>
<name>A0A559M8W5_9HELO</name>
<accession>A0A559M8W5</accession>
<sequence length="372" mass="41499">ALKWEEAIIQQTFDQLPNVPRFATCSVEQCSLSSVRGKSCPSCMRHLCMNHQSRDFHLCLPTSELDEEAWEKTITDEVTTLLAKTNIQALCAVATSLNRNKACTFTPGQYLGSGVVMMGCANYHAWLTFNDGEKWIVRFPRVPFSDIPNKLIEYLVTSEFATLKFLEEINGIPTAKAFGYGLASDADNLVGVSYIFMEAVPGTPYEAHTANPEQKRHVLSQVADILIEISKHPFRKAGSLILDDDGNLVVSDVASDRFVSLGQHGPYDTALDYFTSTAEQHLDLVADGQEFYQYPKEAYLFFRTLRDQAAAKLVAREKGKSSSFYLKHVDDKGDHLLVDKDYNITGIIDWQFARTVPACEAFGPSLITANLK</sequence>
<comment type="caution">
    <text evidence="2">The sequence shown here is derived from an EMBL/GenBank/DDBJ whole genome shotgun (WGS) entry which is preliminary data.</text>
</comment>
<dbReference type="Pfam" id="PF01636">
    <property type="entry name" value="APH"/>
    <property type="match status" value="1"/>
</dbReference>
<dbReference type="EMBL" id="QGML01001264">
    <property type="protein sequence ID" value="TVY89406.1"/>
    <property type="molecule type" value="Genomic_DNA"/>
</dbReference>
<reference evidence="2 3" key="1">
    <citation type="submission" date="2018-05" db="EMBL/GenBank/DDBJ databases">
        <title>Genome sequencing and assembly of the regulated plant pathogen Lachnellula willkommii and related sister species for the development of diagnostic species identification markers.</title>
        <authorList>
            <person name="Giroux E."/>
            <person name="Bilodeau G."/>
        </authorList>
    </citation>
    <scope>NUCLEOTIDE SEQUENCE [LARGE SCALE GENOMIC DNA]</scope>
    <source>
        <strain evidence="2 3">CBS 172.35</strain>
    </source>
</reference>
<dbReference type="InterPro" id="IPR051678">
    <property type="entry name" value="AGP_Transferase"/>
</dbReference>
<dbReference type="InterPro" id="IPR002575">
    <property type="entry name" value="Aminoglycoside_PTrfase"/>
</dbReference>
<protein>
    <recommendedName>
        <fullName evidence="1">Aminoglycoside phosphotransferase domain-containing protein</fullName>
    </recommendedName>
</protein>
<proteinExistence type="predicted"/>
<evidence type="ECO:0000313" key="2">
    <source>
        <dbReference type="EMBL" id="TVY89406.1"/>
    </source>
</evidence>
<gene>
    <name evidence="2" type="ORF">LAWI1_G003921</name>
</gene>
<keyword evidence="3" id="KW-1185">Reference proteome</keyword>
<organism evidence="2 3">
    <name type="scientific">Lachnellula willkommii</name>
    <dbReference type="NCBI Taxonomy" id="215461"/>
    <lineage>
        <taxon>Eukaryota</taxon>
        <taxon>Fungi</taxon>
        <taxon>Dikarya</taxon>
        <taxon>Ascomycota</taxon>
        <taxon>Pezizomycotina</taxon>
        <taxon>Leotiomycetes</taxon>
        <taxon>Helotiales</taxon>
        <taxon>Lachnaceae</taxon>
        <taxon>Lachnellula</taxon>
    </lineage>
</organism>
<dbReference type="InterPro" id="IPR011009">
    <property type="entry name" value="Kinase-like_dom_sf"/>
</dbReference>
<dbReference type="Gene3D" id="3.90.1200.10">
    <property type="match status" value="1"/>
</dbReference>
<dbReference type="AlphaFoldDB" id="A0A559M8W5"/>
<feature type="domain" description="Aminoglycoside phosphotransferase" evidence="1">
    <location>
        <begin position="126"/>
        <end position="357"/>
    </location>
</feature>
<evidence type="ECO:0000313" key="3">
    <source>
        <dbReference type="Proteomes" id="UP000315522"/>
    </source>
</evidence>
<evidence type="ECO:0000259" key="1">
    <source>
        <dbReference type="Pfam" id="PF01636"/>
    </source>
</evidence>